<dbReference type="AlphaFoldDB" id="A0A5N6HCN0"/>
<protein>
    <submittedName>
        <fullName evidence="1">Uncharacterized protein</fullName>
    </submittedName>
</protein>
<reference evidence="1" key="1">
    <citation type="submission" date="2019-04" db="EMBL/GenBank/DDBJ databases">
        <title>Friends and foes A comparative genomics study of 23 Aspergillus species from section Flavi.</title>
        <authorList>
            <consortium name="DOE Joint Genome Institute"/>
            <person name="Kjaerbolling I."/>
            <person name="Vesth T."/>
            <person name="Frisvad J.C."/>
            <person name="Nybo J.L."/>
            <person name="Theobald S."/>
            <person name="Kildgaard S."/>
            <person name="Isbrandt T."/>
            <person name="Kuo A."/>
            <person name="Sato A."/>
            <person name="Lyhne E.K."/>
            <person name="Kogle M.E."/>
            <person name="Wiebenga A."/>
            <person name="Kun R.S."/>
            <person name="Lubbers R.J."/>
            <person name="Makela M.R."/>
            <person name="Barry K."/>
            <person name="Chovatia M."/>
            <person name="Clum A."/>
            <person name="Daum C."/>
            <person name="Haridas S."/>
            <person name="He G."/>
            <person name="LaButti K."/>
            <person name="Lipzen A."/>
            <person name="Mondo S."/>
            <person name="Riley R."/>
            <person name="Salamov A."/>
            <person name="Simmons B.A."/>
            <person name="Magnuson J.K."/>
            <person name="Henrissat B."/>
            <person name="Mortensen U.H."/>
            <person name="Larsen T.O."/>
            <person name="Devries R.P."/>
            <person name="Grigoriev I.V."/>
            <person name="Machida M."/>
            <person name="Baker S.E."/>
            <person name="Andersen M.R."/>
        </authorList>
    </citation>
    <scope>NUCLEOTIDE SEQUENCE [LARGE SCALE GENOMIC DNA]</scope>
    <source>
        <strain evidence="1">CBS 121.62</strain>
    </source>
</reference>
<name>A0A5N6HCN0_ASPFL</name>
<dbReference type="EMBL" id="ML734560">
    <property type="protein sequence ID" value="KAB8251419.1"/>
    <property type="molecule type" value="Genomic_DNA"/>
</dbReference>
<accession>A0A5N6HCN0</accession>
<evidence type="ECO:0000313" key="1">
    <source>
        <dbReference type="EMBL" id="KAB8251419.1"/>
    </source>
</evidence>
<sequence>MQKPQPEPVVNWERAGSWLQQCSSGAWQCSPEFRLIDVQEQLSKWLWRRSMQR</sequence>
<dbReference type="Proteomes" id="UP000325434">
    <property type="component" value="Unassembled WGS sequence"/>
</dbReference>
<proteinExistence type="predicted"/>
<organism evidence="1">
    <name type="scientific">Aspergillus flavus</name>
    <dbReference type="NCBI Taxonomy" id="5059"/>
    <lineage>
        <taxon>Eukaryota</taxon>
        <taxon>Fungi</taxon>
        <taxon>Dikarya</taxon>
        <taxon>Ascomycota</taxon>
        <taxon>Pezizomycotina</taxon>
        <taxon>Eurotiomycetes</taxon>
        <taxon>Eurotiomycetidae</taxon>
        <taxon>Eurotiales</taxon>
        <taxon>Aspergillaceae</taxon>
        <taxon>Aspergillus</taxon>
        <taxon>Aspergillus subgen. Circumdati</taxon>
    </lineage>
</organism>
<gene>
    <name evidence="1" type="ORF">BDV35DRAFT_339785</name>
</gene>